<dbReference type="Gene3D" id="2.130.10.10">
    <property type="entry name" value="YVTN repeat-like/Quinoprotein amine dehydrogenase"/>
    <property type="match status" value="1"/>
</dbReference>
<dbReference type="InterPro" id="IPR001680">
    <property type="entry name" value="WD40_rpt"/>
</dbReference>
<keyword evidence="2" id="KW-1185">Reference proteome</keyword>
<dbReference type="OrthoDB" id="1068471at2759"/>
<organism evidence="1 2">
    <name type="scientific">Angomonas deanei</name>
    <dbReference type="NCBI Taxonomy" id="59799"/>
    <lineage>
        <taxon>Eukaryota</taxon>
        <taxon>Discoba</taxon>
        <taxon>Euglenozoa</taxon>
        <taxon>Kinetoplastea</taxon>
        <taxon>Metakinetoplastina</taxon>
        <taxon>Trypanosomatida</taxon>
        <taxon>Trypanosomatidae</taxon>
        <taxon>Strigomonadinae</taxon>
        <taxon>Angomonas</taxon>
    </lineage>
</organism>
<proteinExistence type="predicted"/>
<evidence type="ECO:0000313" key="2">
    <source>
        <dbReference type="Proteomes" id="UP000515908"/>
    </source>
</evidence>
<dbReference type="Pfam" id="PF00400">
    <property type="entry name" value="WD40"/>
    <property type="match status" value="1"/>
</dbReference>
<name>A0A7G2CJK6_9TRYP</name>
<protein>
    <recommendedName>
        <fullName evidence="3">WD domain, G-beta repeat</fullName>
    </recommendedName>
</protein>
<reference evidence="1 2" key="1">
    <citation type="submission" date="2020-08" db="EMBL/GenBank/DDBJ databases">
        <authorList>
            <person name="Newling K."/>
            <person name="Davey J."/>
            <person name="Forrester S."/>
        </authorList>
    </citation>
    <scope>NUCLEOTIDE SEQUENCE [LARGE SCALE GENOMIC DNA]</scope>
    <source>
        <strain evidence="2">Crithidia deanei Carvalho (ATCC PRA-265)</strain>
    </source>
</reference>
<dbReference type="SMART" id="SM00320">
    <property type="entry name" value="WD40"/>
    <property type="match status" value="5"/>
</dbReference>
<dbReference type="Proteomes" id="UP000515908">
    <property type="component" value="Chromosome 15"/>
</dbReference>
<accession>A0A7G2CJK6</accession>
<evidence type="ECO:0008006" key="3">
    <source>
        <dbReference type="Google" id="ProtNLM"/>
    </source>
</evidence>
<dbReference type="InterPro" id="IPR015943">
    <property type="entry name" value="WD40/YVTN_repeat-like_dom_sf"/>
</dbReference>
<evidence type="ECO:0000313" key="1">
    <source>
        <dbReference type="EMBL" id="CAD2219976.1"/>
    </source>
</evidence>
<dbReference type="VEuPathDB" id="TriTrypDB:ADEAN_000749000"/>
<dbReference type="PANTHER" id="PTHR19855:SF11">
    <property type="entry name" value="RIBOSOME BIOGENESIS PROTEIN WDR12"/>
    <property type="match status" value="1"/>
</dbReference>
<dbReference type="SUPFAM" id="SSF50978">
    <property type="entry name" value="WD40 repeat-like"/>
    <property type="match status" value="1"/>
</dbReference>
<dbReference type="EMBL" id="LR877159">
    <property type="protein sequence ID" value="CAD2219976.1"/>
    <property type="molecule type" value="Genomic_DNA"/>
</dbReference>
<dbReference type="InterPro" id="IPR036322">
    <property type="entry name" value="WD40_repeat_dom_sf"/>
</dbReference>
<gene>
    <name evidence="1" type="ORF">ADEAN_000749000</name>
</gene>
<sequence length="474" mass="51451">MCDAALFSTARVGERASSEPFLSILTHLPPHLAEEIKTVMVAKATKFLAVARRLDCSRLPLIPYADTLATMVKMDLLNIRSVIKSFYEMTLLETTRTAGITCLGKLVEVAFEKVRQCDAKSLETIRLALACAQQDDFFLYDVEYIAENLGWFQNKPTLALQVSGPHHGLPIVSLAYNAGGVSGREAVVTSSASGSVTTWSGRGEPLAIFRLSVHYASSLDISTNGQILFVGSTGRERKTPPAVVIYSHVDGEWKEHDGIEPKNEGFVTSVRAFKNSQNHKCCVSTSSLTNHSLQVYDINKKSPIQEYEQDDIISCVSVPGERDNIIITGSRDRTVTIYDTRMRTPSSSSSLHLNTISSLSTFGEYIFSAGLDRRLIVQDLRMPGTASYMREVDSAILSLAVHSVAQCAVSTLTGVLAINCASGVLPAASRATCGPKASSLPRYNSIAWNAKGNVLFAGGDSSTLDLYSTEFEPV</sequence>
<dbReference type="AlphaFoldDB" id="A0A7G2CJK6"/>
<dbReference type="PANTHER" id="PTHR19855">
    <property type="entry name" value="WD40 REPEAT PROTEIN 12, 37"/>
    <property type="match status" value="1"/>
</dbReference>
<dbReference type="GO" id="GO:0005634">
    <property type="term" value="C:nucleus"/>
    <property type="evidence" value="ECO:0007669"/>
    <property type="project" value="TreeGrafter"/>
</dbReference>